<dbReference type="InterPro" id="IPR046348">
    <property type="entry name" value="SIS_dom_sf"/>
</dbReference>
<dbReference type="Pfam" id="PF01418">
    <property type="entry name" value="HTH_6"/>
    <property type="match status" value="1"/>
</dbReference>
<dbReference type="SUPFAM" id="SSF46689">
    <property type="entry name" value="Homeodomain-like"/>
    <property type="match status" value="1"/>
</dbReference>
<evidence type="ECO:0000256" key="3">
    <source>
        <dbReference type="ARBA" id="ARBA00023163"/>
    </source>
</evidence>
<evidence type="ECO:0000256" key="1">
    <source>
        <dbReference type="ARBA" id="ARBA00023015"/>
    </source>
</evidence>
<dbReference type="GO" id="GO:1901135">
    <property type="term" value="P:carbohydrate derivative metabolic process"/>
    <property type="evidence" value="ECO:0007669"/>
    <property type="project" value="InterPro"/>
</dbReference>
<name>A0A3E2VHG9_CLOIN</name>
<reference evidence="5 6" key="1">
    <citation type="submission" date="2018-08" db="EMBL/GenBank/DDBJ databases">
        <title>A genome reference for cultivated species of the human gut microbiota.</title>
        <authorList>
            <person name="Zou Y."/>
            <person name="Xue W."/>
            <person name="Luo G."/>
        </authorList>
    </citation>
    <scope>NUCLEOTIDE SEQUENCE [LARGE SCALE GENOMIC DNA]</scope>
    <source>
        <strain evidence="5 6">OF01-2LB</strain>
    </source>
</reference>
<dbReference type="GO" id="GO:0097367">
    <property type="term" value="F:carbohydrate derivative binding"/>
    <property type="evidence" value="ECO:0007669"/>
    <property type="project" value="InterPro"/>
</dbReference>
<proteinExistence type="predicted"/>
<dbReference type="GO" id="GO:0003700">
    <property type="term" value="F:DNA-binding transcription factor activity"/>
    <property type="evidence" value="ECO:0007669"/>
    <property type="project" value="InterPro"/>
</dbReference>
<dbReference type="InterPro" id="IPR036388">
    <property type="entry name" value="WH-like_DNA-bd_sf"/>
</dbReference>
<dbReference type="InterPro" id="IPR000281">
    <property type="entry name" value="HTH_RpiR"/>
</dbReference>
<dbReference type="AlphaFoldDB" id="A0A3E2VHG9"/>
<dbReference type="PANTHER" id="PTHR30514">
    <property type="entry name" value="GLUCOKINASE"/>
    <property type="match status" value="1"/>
</dbReference>
<dbReference type="Gene3D" id="3.40.50.10490">
    <property type="entry name" value="Glucose-6-phosphate isomerase like protein, domain 1"/>
    <property type="match status" value="1"/>
</dbReference>
<keyword evidence="3" id="KW-0804">Transcription</keyword>
<sequence length="283" mass="33286">MIMQRTNRRKPEELEEILSNTEKEIHCYVISHFEEIPAMTIRTLAVNTYANTGTIMRYCKKLGYSGFEEFKIHFQNDMKDLNYDSFLIKNSEDTIHVINKMKQLYEDVVSKSNQLLSVTQLDRIVDKISKVTYIDFIVYDANTAFAEYASHYFFLIGKVCNVYSDIDKQIQFASIADPKDHLVIIISRSGSTKRIIKIAKILHKRGFYTLLMTQRYTTNISIYCTECIAALYDNNFDKMGDCIFYTSVKYLMDCIIQVYYTKYYNQILQTVKQYNEHFFGIDD</sequence>
<accession>A0A3E2VHG9</accession>
<dbReference type="InterPro" id="IPR009057">
    <property type="entry name" value="Homeodomain-like_sf"/>
</dbReference>
<evidence type="ECO:0000259" key="4">
    <source>
        <dbReference type="PROSITE" id="PS51071"/>
    </source>
</evidence>
<dbReference type="Pfam" id="PF01380">
    <property type="entry name" value="SIS"/>
    <property type="match status" value="1"/>
</dbReference>
<dbReference type="SUPFAM" id="SSF53697">
    <property type="entry name" value="SIS domain"/>
    <property type="match status" value="1"/>
</dbReference>
<evidence type="ECO:0000313" key="5">
    <source>
        <dbReference type="EMBL" id="RGC09642.1"/>
    </source>
</evidence>
<protein>
    <submittedName>
        <fullName evidence="5">MurR/RpiR family transcriptional regulator</fullName>
    </submittedName>
</protein>
<dbReference type="InterPro" id="IPR047640">
    <property type="entry name" value="RpiR-like"/>
</dbReference>
<keyword evidence="1" id="KW-0805">Transcription regulation</keyword>
<dbReference type="InterPro" id="IPR035472">
    <property type="entry name" value="RpiR-like_SIS"/>
</dbReference>
<gene>
    <name evidence="5" type="ORF">DXA38_20415</name>
</gene>
<dbReference type="InterPro" id="IPR001347">
    <property type="entry name" value="SIS_dom"/>
</dbReference>
<feature type="domain" description="HTH rpiR-type" evidence="4">
    <location>
        <begin position="5"/>
        <end position="81"/>
    </location>
</feature>
<dbReference type="OrthoDB" id="3684496at2"/>
<dbReference type="CDD" id="cd05013">
    <property type="entry name" value="SIS_RpiR"/>
    <property type="match status" value="1"/>
</dbReference>
<dbReference type="PANTHER" id="PTHR30514:SF10">
    <property type="entry name" value="MURR_RPIR FAMILY TRANSCRIPTIONAL REGULATOR"/>
    <property type="match status" value="1"/>
</dbReference>
<dbReference type="PROSITE" id="PS51071">
    <property type="entry name" value="HTH_RPIR"/>
    <property type="match status" value="1"/>
</dbReference>
<dbReference type="GO" id="GO:0003677">
    <property type="term" value="F:DNA binding"/>
    <property type="evidence" value="ECO:0007669"/>
    <property type="project" value="UniProtKB-KW"/>
</dbReference>
<keyword evidence="2" id="KW-0238">DNA-binding</keyword>
<organism evidence="5 6">
    <name type="scientific">Clostridium innocuum</name>
    <dbReference type="NCBI Taxonomy" id="1522"/>
    <lineage>
        <taxon>Bacteria</taxon>
        <taxon>Bacillati</taxon>
        <taxon>Bacillota</taxon>
        <taxon>Clostridia</taxon>
        <taxon>Eubacteriales</taxon>
        <taxon>Clostridiaceae</taxon>
        <taxon>Clostridium</taxon>
    </lineage>
</organism>
<comment type="caution">
    <text evidence="5">The sequence shown here is derived from an EMBL/GenBank/DDBJ whole genome shotgun (WGS) entry which is preliminary data.</text>
</comment>
<dbReference type="Gene3D" id="1.10.10.10">
    <property type="entry name" value="Winged helix-like DNA-binding domain superfamily/Winged helix DNA-binding domain"/>
    <property type="match status" value="1"/>
</dbReference>
<evidence type="ECO:0000313" key="6">
    <source>
        <dbReference type="Proteomes" id="UP000260025"/>
    </source>
</evidence>
<evidence type="ECO:0000256" key="2">
    <source>
        <dbReference type="ARBA" id="ARBA00023125"/>
    </source>
</evidence>
<dbReference type="EMBL" id="QVEV01000050">
    <property type="protein sequence ID" value="RGC09642.1"/>
    <property type="molecule type" value="Genomic_DNA"/>
</dbReference>
<dbReference type="Proteomes" id="UP000260025">
    <property type="component" value="Unassembled WGS sequence"/>
</dbReference>